<dbReference type="EMBL" id="FPCH01000004">
    <property type="protein sequence ID" value="SFV38675.1"/>
    <property type="molecule type" value="Genomic_DNA"/>
</dbReference>
<keyword evidence="3" id="KW-1185">Reference proteome</keyword>
<proteinExistence type="predicted"/>
<dbReference type="Pfam" id="PF04069">
    <property type="entry name" value="OpuAC"/>
    <property type="match status" value="1"/>
</dbReference>
<evidence type="ECO:0000259" key="1">
    <source>
        <dbReference type="Pfam" id="PF04069"/>
    </source>
</evidence>
<dbReference type="GO" id="GO:0043190">
    <property type="term" value="C:ATP-binding cassette (ABC) transporter complex"/>
    <property type="evidence" value="ECO:0007669"/>
    <property type="project" value="InterPro"/>
</dbReference>
<dbReference type="Gene3D" id="3.40.190.100">
    <property type="entry name" value="Glycine betaine-binding periplasmic protein, domain 2"/>
    <property type="match status" value="1"/>
</dbReference>
<dbReference type="Gene3D" id="3.10.105.10">
    <property type="entry name" value="Dipeptide-binding Protein, Domain 3"/>
    <property type="match status" value="1"/>
</dbReference>
<sequence>MLSRNLLLSVGFIGLFTGTTTARSDSSDPISIALNNWSSQNVSSYILGGILEREGYKVNYVQADAMAQFAGLETGDITFQTEIWPTTQGVRFEEGLKKGGLINMGKLGIRAQEEWWYPTYVKKFCPTLPDWHALLEKDCAKAFATAQTGDLGRYLGGPADWEGHDEDRVAALGLPWKVIHAGSDVALWAEVDSAYKRKAPVMIWGWSPHWWPTKYEGEFVEFPAYSEECYNDPKVGPNPDAKYDCGKPRGDVAKAAWIGGKDKWPGAYTLLQNMKFDEKSYGHLIAKIDVEGQDAKAVANEWIDANKPVWEGWK</sequence>
<dbReference type="Proteomes" id="UP000199423">
    <property type="component" value="Unassembled WGS sequence"/>
</dbReference>
<gene>
    <name evidence="2" type="ORF">SAMN04488557_3789</name>
</gene>
<dbReference type="STRING" id="51670.SAMN04488557_3789"/>
<reference evidence="3" key="1">
    <citation type="submission" date="2016-10" db="EMBL/GenBank/DDBJ databases">
        <authorList>
            <person name="Varghese N."/>
            <person name="Submissions S."/>
        </authorList>
    </citation>
    <scope>NUCLEOTIDE SEQUENCE [LARGE SCALE GENOMIC DNA]</scope>
    <source>
        <strain evidence="3">DSM 1565</strain>
    </source>
</reference>
<accession>A0A1I7NVI1</accession>
<evidence type="ECO:0000313" key="3">
    <source>
        <dbReference type="Proteomes" id="UP000199423"/>
    </source>
</evidence>
<feature type="domain" description="ABC-type glycine betaine transport system substrate-binding" evidence="1">
    <location>
        <begin position="28"/>
        <end position="304"/>
    </location>
</feature>
<dbReference type="RefSeq" id="WP_092869306.1">
    <property type="nucleotide sequence ID" value="NZ_FPCH01000004.1"/>
</dbReference>
<dbReference type="CDD" id="cd13643">
    <property type="entry name" value="PBP2_BCP_2"/>
    <property type="match status" value="1"/>
</dbReference>
<dbReference type="SUPFAM" id="SSF53850">
    <property type="entry name" value="Periplasmic binding protein-like II"/>
    <property type="match status" value="1"/>
</dbReference>
<dbReference type="InterPro" id="IPR007210">
    <property type="entry name" value="ABC_Gly_betaine_transp_sub-bd"/>
</dbReference>
<dbReference type="AlphaFoldDB" id="A0A1I7NVI1"/>
<evidence type="ECO:0000313" key="2">
    <source>
        <dbReference type="EMBL" id="SFV38675.1"/>
    </source>
</evidence>
<protein>
    <submittedName>
        <fullName evidence="2">Glycine betaine/proline transport system substrate-binding protein</fullName>
    </submittedName>
</protein>
<dbReference type="OrthoDB" id="7805658at2"/>
<dbReference type="Gene3D" id="3.40.190.10">
    <property type="entry name" value="Periplasmic binding protein-like II"/>
    <property type="match status" value="1"/>
</dbReference>
<name>A0A1I7NVI1_9HYPH</name>
<organism evidence="2 3">
    <name type="scientific">Hyphomicrobium facile</name>
    <dbReference type="NCBI Taxonomy" id="51670"/>
    <lineage>
        <taxon>Bacteria</taxon>
        <taxon>Pseudomonadati</taxon>
        <taxon>Pseudomonadota</taxon>
        <taxon>Alphaproteobacteria</taxon>
        <taxon>Hyphomicrobiales</taxon>
        <taxon>Hyphomicrobiaceae</taxon>
        <taxon>Hyphomicrobium</taxon>
    </lineage>
</organism>
<dbReference type="GO" id="GO:0022857">
    <property type="term" value="F:transmembrane transporter activity"/>
    <property type="evidence" value="ECO:0007669"/>
    <property type="project" value="InterPro"/>
</dbReference>